<dbReference type="Proteomes" id="UP000247476">
    <property type="component" value="Unassembled WGS sequence"/>
</dbReference>
<reference evidence="11 12" key="1">
    <citation type="submission" date="2018-05" db="EMBL/GenBank/DDBJ databases">
        <title>Paenibacillus flagellatus sp. nov., isolated from selenium mineral soil.</title>
        <authorList>
            <person name="Dai X."/>
        </authorList>
    </citation>
    <scope>NUCLEOTIDE SEQUENCE [LARGE SCALE GENOMIC DNA]</scope>
    <source>
        <strain evidence="11 12">DXL2</strain>
    </source>
</reference>
<evidence type="ECO:0008006" key="13">
    <source>
        <dbReference type="Google" id="ProtNLM"/>
    </source>
</evidence>
<dbReference type="OrthoDB" id="151635at2"/>
<dbReference type="GO" id="GO:0016020">
    <property type="term" value="C:membrane"/>
    <property type="evidence" value="ECO:0007669"/>
    <property type="project" value="GOC"/>
</dbReference>
<feature type="transmembrane region" description="Helical" evidence="10">
    <location>
        <begin position="371"/>
        <end position="388"/>
    </location>
</feature>
<gene>
    <name evidence="11" type="ORF">DLM86_04415</name>
</gene>
<dbReference type="GO" id="GO:0000009">
    <property type="term" value="F:alpha-1,6-mannosyltransferase activity"/>
    <property type="evidence" value="ECO:0007669"/>
    <property type="project" value="InterPro"/>
</dbReference>
<evidence type="ECO:0000256" key="8">
    <source>
        <dbReference type="ARBA" id="ARBA00022989"/>
    </source>
</evidence>
<evidence type="ECO:0000313" key="11">
    <source>
        <dbReference type="EMBL" id="PYI56235.1"/>
    </source>
</evidence>
<evidence type="ECO:0000256" key="7">
    <source>
        <dbReference type="ARBA" id="ARBA00022824"/>
    </source>
</evidence>
<keyword evidence="5" id="KW-0808">Transferase</keyword>
<dbReference type="UniPathway" id="UPA00196"/>
<dbReference type="PANTHER" id="PTHR12468:SF2">
    <property type="entry name" value="GPI MANNOSYLTRANSFERASE 2"/>
    <property type="match status" value="1"/>
</dbReference>
<evidence type="ECO:0000256" key="9">
    <source>
        <dbReference type="ARBA" id="ARBA00023136"/>
    </source>
</evidence>
<comment type="pathway">
    <text evidence="2">Glycolipid biosynthesis; glycosylphosphatidylinositol-anchor biosynthesis.</text>
</comment>
<keyword evidence="8 10" id="KW-1133">Transmembrane helix</keyword>
<feature type="transmembrane region" description="Helical" evidence="10">
    <location>
        <begin position="67"/>
        <end position="89"/>
    </location>
</feature>
<keyword evidence="3" id="KW-0337">GPI-anchor biosynthesis</keyword>
<comment type="subcellular location">
    <subcellularLocation>
        <location evidence="1">Endoplasmic reticulum membrane</location>
        <topology evidence="1">Multi-pass membrane protein</topology>
    </subcellularLocation>
</comment>
<dbReference type="GO" id="GO:0006506">
    <property type="term" value="P:GPI anchor biosynthetic process"/>
    <property type="evidence" value="ECO:0007669"/>
    <property type="project" value="UniProtKB-UniPathway"/>
</dbReference>
<feature type="transmembrane region" description="Helical" evidence="10">
    <location>
        <begin position="342"/>
        <end position="364"/>
    </location>
</feature>
<dbReference type="GO" id="GO:0031501">
    <property type="term" value="C:mannosyltransferase complex"/>
    <property type="evidence" value="ECO:0007669"/>
    <property type="project" value="TreeGrafter"/>
</dbReference>
<dbReference type="AlphaFoldDB" id="A0A2V5K9L4"/>
<evidence type="ECO:0000313" key="12">
    <source>
        <dbReference type="Proteomes" id="UP000247476"/>
    </source>
</evidence>
<dbReference type="PANTHER" id="PTHR12468">
    <property type="entry name" value="GPI MANNOSYLTRANSFERASE 2"/>
    <property type="match status" value="1"/>
</dbReference>
<keyword evidence="6 10" id="KW-0812">Transmembrane</keyword>
<keyword evidence="4" id="KW-0328">Glycosyltransferase</keyword>
<dbReference type="EMBL" id="QJVJ01000002">
    <property type="protein sequence ID" value="PYI56235.1"/>
    <property type="molecule type" value="Genomic_DNA"/>
</dbReference>
<evidence type="ECO:0000256" key="6">
    <source>
        <dbReference type="ARBA" id="ARBA00022692"/>
    </source>
</evidence>
<accession>A0A2V5K9L4</accession>
<protein>
    <recommendedName>
        <fullName evidence="13">Glycosyltransferase RgtA/B/C/D-like domain-containing protein</fullName>
    </recommendedName>
</protein>
<name>A0A2V5K9L4_9BACL</name>
<evidence type="ECO:0000256" key="3">
    <source>
        <dbReference type="ARBA" id="ARBA00022502"/>
    </source>
</evidence>
<dbReference type="InterPro" id="IPR007315">
    <property type="entry name" value="PIG-V/Gpi18"/>
</dbReference>
<dbReference type="RefSeq" id="WP_110838763.1">
    <property type="nucleotide sequence ID" value="NZ_QJVJ01000002.1"/>
</dbReference>
<keyword evidence="9 10" id="KW-0472">Membrane</keyword>
<keyword evidence="7" id="KW-0256">Endoplasmic reticulum</keyword>
<evidence type="ECO:0000256" key="5">
    <source>
        <dbReference type="ARBA" id="ARBA00022679"/>
    </source>
</evidence>
<comment type="caution">
    <text evidence="11">The sequence shown here is derived from an EMBL/GenBank/DDBJ whole genome shotgun (WGS) entry which is preliminary data.</text>
</comment>
<evidence type="ECO:0000256" key="4">
    <source>
        <dbReference type="ARBA" id="ARBA00022676"/>
    </source>
</evidence>
<sequence>MDVLPYLVKAASVVMFIAVVLCLVGKTVREWFGWNPFGLAGPAGTGDRLPLTPAGTRVPSSEVWRGVIVLFAVTRAIVFIAGFAFAALIGEWKPSLYDTFVSYWREYDTYHYLSIAGTGYHADGDSAITIAFYPLYPALIRLVGFLVPDLFAAGLIVSNAFLLIGMYALVRLVELDAPGRTAFASAKLMMLYPLSFFFSIVYTESLFFALCVLSVYNARKRKWLLAGVFGMLAALTRNQGVLLAVPIAIELIETWREHRSSSGSDNGNAKKAPRARELASGAAAVLLPSFGIFLYLLVNKLATGDWFRFLFHQKEYWGQTFGFFADNLAVHMYRTLHENRPLFALGVWIPQMILFFAVHGLLIAMTNKTRLSYWAYSFVYLVVSYAPTGLLSGARYVGGMFTLYLFMALAASEWPARRKTFVDAGLVVLLLGYTLLFGLNYVF</sequence>
<evidence type="ECO:0000256" key="10">
    <source>
        <dbReference type="SAM" id="Phobius"/>
    </source>
</evidence>
<organism evidence="11 12">
    <name type="scientific">Paenibacillus flagellatus</name>
    <dbReference type="NCBI Taxonomy" id="2211139"/>
    <lineage>
        <taxon>Bacteria</taxon>
        <taxon>Bacillati</taxon>
        <taxon>Bacillota</taxon>
        <taxon>Bacilli</taxon>
        <taxon>Bacillales</taxon>
        <taxon>Paenibacillaceae</taxon>
        <taxon>Paenibacillus</taxon>
    </lineage>
</organism>
<feature type="transmembrane region" description="Helical" evidence="10">
    <location>
        <begin position="191"/>
        <end position="217"/>
    </location>
</feature>
<feature type="transmembrane region" description="Helical" evidence="10">
    <location>
        <begin position="424"/>
        <end position="442"/>
    </location>
</feature>
<dbReference type="GO" id="GO:0004376">
    <property type="term" value="F:GPI mannosyltransferase activity"/>
    <property type="evidence" value="ECO:0007669"/>
    <property type="project" value="InterPro"/>
</dbReference>
<evidence type="ECO:0000256" key="2">
    <source>
        <dbReference type="ARBA" id="ARBA00004687"/>
    </source>
</evidence>
<feature type="transmembrane region" description="Helical" evidence="10">
    <location>
        <begin position="278"/>
        <end position="298"/>
    </location>
</feature>
<feature type="transmembrane region" description="Helical" evidence="10">
    <location>
        <begin position="150"/>
        <end position="170"/>
    </location>
</feature>
<keyword evidence="12" id="KW-1185">Reference proteome</keyword>
<feature type="transmembrane region" description="Helical" evidence="10">
    <location>
        <begin position="6"/>
        <end position="24"/>
    </location>
</feature>
<proteinExistence type="predicted"/>
<evidence type="ECO:0000256" key="1">
    <source>
        <dbReference type="ARBA" id="ARBA00004477"/>
    </source>
</evidence>